<dbReference type="GO" id="GO:0008168">
    <property type="term" value="F:methyltransferase activity"/>
    <property type="evidence" value="ECO:0000318"/>
    <property type="project" value="GO_Central"/>
</dbReference>
<dbReference type="AlphaFoldDB" id="D8SF24"/>
<dbReference type="eggNOG" id="KOG4300">
    <property type="taxonomic scope" value="Eukaryota"/>
</dbReference>
<dbReference type="KEGG" id="smo:SELMODRAFT_445040"/>
<dbReference type="PANTHER" id="PTHR45036:SF1">
    <property type="entry name" value="METHYLTRANSFERASE LIKE 7A"/>
    <property type="match status" value="1"/>
</dbReference>
<protein>
    <recommendedName>
        <fullName evidence="1">Methyltransferase type 11 domain-containing protein</fullName>
    </recommendedName>
</protein>
<dbReference type="CDD" id="cd02440">
    <property type="entry name" value="AdoMet_MTases"/>
    <property type="match status" value="1"/>
</dbReference>
<evidence type="ECO:0000259" key="1">
    <source>
        <dbReference type="Pfam" id="PF08241"/>
    </source>
</evidence>
<accession>D8SF24</accession>
<dbReference type="SUPFAM" id="SSF53335">
    <property type="entry name" value="S-adenosyl-L-methionine-dependent methyltransferases"/>
    <property type="match status" value="1"/>
</dbReference>
<sequence length="334" mass="36070">MSTVVDFKPPSAWRRPQDGSKCGFKHKAMVRFLALTRRRLCVLGLHSTMDCTAPQSGSSGDLEGSSNCDCWCGCGRRQVLASILGTSLATSEAGLHAGGLDDGYLVQTLRAVHPKRPDWYEEFYAQSIKCGMVAYEAEAAKYKEKLFESLRQRSAATTVLELGVGTGPNLKYYARSGSGMSVIGIDPNEKMEKYARAAAADAGLSNSQFKFIHAVGEQIPLATSTVDSVISTLVLCSVKDLNSTLQEVKRVLKPGATFYFLEHVAAQEGSSVRFWQNVLDPVQQFVADGCHLTRDTLSGIQSASFASVAADRINISSAFLISPHVIGTAQSSRL</sequence>
<dbReference type="OMA" id="MCSVTDI"/>
<evidence type="ECO:0000313" key="2">
    <source>
        <dbReference type="EMBL" id="EFJ16967.1"/>
    </source>
</evidence>
<dbReference type="EMBL" id="GL377616">
    <property type="protein sequence ID" value="EFJ16967.1"/>
    <property type="molecule type" value="Genomic_DNA"/>
</dbReference>
<dbReference type="InParanoid" id="D8SF24"/>
<dbReference type="Pfam" id="PF08241">
    <property type="entry name" value="Methyltransf_11"/>
    <property type="match status" value="1"/>
</dbReference>
<dbReference type="PANTHER" id="PTHR45036">
    <property type="entry name" value="METHYLTRANSFERASE LIKE 7B"/>
    <property type="match status" value="1"/>
</dbReference>
<evidence type="ECO:0000313" key="3">
    <source>
        <dbReference type="Proteomes" id="UP000001514"/>
    </source>
</evidence>
<dbReference type="FunCoup" id="D8SF24">
    <property type="interactions" value="803"/>
</dbReference>
<keyword evidence="3" id="KW-1185">Reference proteome</keyword>
<dbReference type="InterPro" id="IPR013216">
    <property type="entry name" value="Methyltransf_11"/>
</dbReference>
<gene>
    <name evidence="2" type="ORF">SELMODRAFT_445040</name>
</gene>
<reference evidence="2 3" key="1">
    <citation type="journal article" date="2011" name="Science">
        <title>The Selaginella genome identifies genetic changes associated with the evolution of vascular plants.</title>
        <authorList>
            <person name="Banks J.A."/>
            <person name="Nishiyama T."/>
            <person name="Hasebe M."/>
            <person name="Bowman J.L."/>
            <person name="Gribskov M."/>
            <person name="dePamphilis C."/>
            <person name="Albert V.A."/>
            <person name="Aono N."/>
            <person name="Aoyama T."/>
            <person name="Ambrose B.A."/>
            <person name="Ashton N.W."/>
            <person name="Axtell M.J."/>
            <person name="Barker E."/>
            <person name="Barker M.S."/>
            <person name="Bennetzen J.L."/>
            <person name="Bonawitz N.D."/>
            <person name="Chapple C."/>
            <person name="Cheng C."/>
            <person name="Correa L.G."/>
            <person name="Dacre M."/>
            <person name="DeBarry J."/>
            <person name="Dreyer I."/>
            <person name="Elias M."/>
            <person name="Engstrom E.M."/>
            <person name="Estelle M."/>
            <person name="Feng L."/>
            <person name="Finet C."/>
            <person name="Floyd S.K."/>
            <person name="Frommer W.B."/>
            <person name="Fujita T."/>
            <person name="Gramzow L."/>
            <person name="Gutensohn M."/>
            <person name="Harholt J."/>
            <person name="Hattori M."/>
            <person name="Heyl A."/>
            <person name="Hirai T."/>
            <person name="Hiwatashi Y."/>
            <person name="Ishikawa M."/>
            <person name="Iwata M."/>
            <person name="Karol K.G."/>
            <person name="Koehler B."/>
            <person name="Kolukisaoglu U."/>
            <person name="Kubo M."/>
            <person name="Kurata T."/>
            <person name="Lalonde S."/>
            <person name="Li K."/>
            <person name="Li Y."/>
            <person name="Litt A."/>
            <person name="Lyons E."/>
            <person name="Manning G."/>
            <person name="Maruyama T."/>
            <person name="Michael T.P."/>
            <person name="Mikami K."/>
            <person name="Miyazaki S."/>
            <person name="Morinaga S."/>
            <person name="Murata T."/>
            <person name="Mueller-Roeber B."/>
            <person name="Nelson D.R."/>
            <person name="Obara M."/>
            <person name="Oguri Y."/>
            <person name="Olmstead R.G."/>
            <person name="Onodera N."/>
            <person name="Petersen B.L."/>
            <person name="Pils B."/>
            <person name="Prigge M."/>
            <person name="Rensing S.A."/>
            <person name="Riano-Pachon D.M."/>
            <person name="Roberts A.W."/>
            <person name="Sato Y."/>
            <person name="Scheller H.V."/>
            <person name="Schulz B."/>
            <person name="Schulz C."/>
            <person name="Shakirov E.V."/>
            <person name="Shibagaki N."/>
            <person name="Shinohara N."/>
            <person name="Shippen D.E."/>
            <person name="Soerensen I."/>
            <person name="Sotooka R."/>
            <person name="Sugimoto N."/>
            <person name="Sugita M."/>
            <person name="Sumikawa N."/>
            <person name="Tanurdzic M."/>
            <person name="Theissen G."/>
            <person name="Ulvskov P."/>
            <person name="Wakazuki S."/>
            <person name="Weng J.K."/>
            <person name="Willats W.W."/>
            <person name="Wipf D."/>
            <person name="Wolf P.G."/>
            <person name="Yang L."/>
            <person name="Zimmer A.D."/>
            <person name="Zhu Q."/>
            <person name="Mitros T."/>
            <person name="Hellsten U."/>
            <person name="Loque D."/>
            <person name="Otillar R."/>
            <person name="Salamov A."/>
            <person name="Schmutz J."/>
            <person name="Shapiro H."/>
            <person name="Lindquist E."/>
            <person name="Lucas S."/>
            <person name="Rokhsar D."/>
            <person name="Grigoriev I.V."/>
        </authorList>
    </citation>
    <scope>NUCLEOTIDE SEQUENCE [LARGE SCALE GENOMIC DNA]</scope>
</reference>
<dbReference type="Gramene" id="EFJ16967">
    <property type="protein sequence ID" value="EFJ16967"/>
    <property type="gene ID" value="SELMODRAFT_445040"/>
</dbReference>
<dbReference type="STRING" id="88036.D8SF24"/>
<dbReference type="Proteomes" id="UP000001514">
    <property type="component" value="Unassembled WGS sequence"/>
</dbReference>
<dbReference type="GO" id="GO:0008757">
    <property type="term" value="F:S-adenosylmethionine-dependent methyltransferase activity"/>
    <property type="evidence" value="ECO:0007669"/>
    <property type="project" value="InterPro"/>
</dbReference>
<proteinExistence type="predicted"/>
<dbReference type="InterPro" id="IPR052356">
    <property type="entry name" value="Thiol_S-MT"/>
</dbReference>
<feature type="domain" description="Methyltransferase type 11" evidence="1">
    <location>
        <begin position="160"/>
        <end position="260"/>
    </location>
</feature>
<name>D8SF24_SELML</name>
<dbReference type="HOGENOM" id="CLU_037990_7_1_1"/>
<dbReference type="Gene3D" id="3.40.50.150">
    <property type="entry name" value="Vaccinia Virus protein VP39"/>
    <property type="match status" value="1"/>
</dbReference>
<organism evidence="3">
    <name type="scientific">Selaginella moellendorffii</name>
    <name type="common">Spikemoss</name>
    <dbReference type="NCBI Taxonomy" id="88036"/>
    <lineage>
        <taxon>Eukaryota</taxon>
        <taxon>Viridiplantae</taxon>
        <taxon>Streptophyta</taxon>
        <taxon>Embryophyta</taxon>
        <taxon>Tracheophyta</taxon>
        <taxon>Lycopodiopsida</taxon>
        <taxon>Selaginellales</taxon>
        <taxon>Selaginellaceae</taxon>
        <taxon>Selaginella</taxon>
    </lineage>
</organism>
<dbReference type="InterPro" id="IPR029063">
    <property type="entry name" value="SAM-dependent_MTases_sf"/>
</dbReference>